<gene>
    <name evidence="2" type="ORF">CAC42_7773</name>
</gene>
<dbReference type="EMBL" id="NKHZ01000029">
    <property type="protein sequence ID" value="PNS19806.1"/>
    <property type="molecule type" value="Genomic_DNA"/>
</dbReference>
<dbReference type="PANTHER" id="PTHR12461">
    <property type="entry name" value="HYPOXIA-INDUCIBLE FACTOR 1 ALPHA INHIBITOR-RELATED"/>
    <property type="match status" value="1"/>
</dbReference>
<accession>A0A2K1QXM6</accession>
<name>A0A2K1QXM6_9PEZI</name>
<evidence type="ECO:0000313" key="3">
    <source>
        <dbReference type="Proteomes" id="UP000243797"/>
    </source>
</evidence>
<dbReference type="Proteomes" id="UP000243797">
    <property type="component" value="Unassembled WGS sequence"/>
</dbReference>
<keyword evidence="3" id="KW-1185">Reference proteome</keyword>
<reference evidence="2 3" key="1">
    <citation type="submission" date="2017-06" db="EMBL/GenBank/DDBJ databases">
        <title>Draft genome sequence of a variant of Elsinoe murrayae.</title>
        <authorList>
            <person name="Cheng Q."/>
        </authorList>
    </citation>
    <scope>NUCLEOTIDE SEQUENCE [LARGE SCALE GENOMIC DNA]</scope>
    <source>
        <strain evidence="2 3">CQ-2017a</strain>
    </source>
</reference>
<proteinExistence type="predicted"/>
<dbReference type="PROSITE" id="PS51184">
    <property type="entry name" value="JMJC"/>
    <property type="match status" value="1"/>
</dbReference>
<dbReference type="SUPFAM" id="SSF51197">
    <property type="entry name" value="Clavaminate synthase-like"/>
    <property type="match status" value="1"/>
</dbReference>
<organism evidence="2 3">
    <name type="scientific">Sphaceloma murrayae</name>
    <dbReference type="NCBI Taxonomy" id="2082308"/>
    <lineage>
        <taxon>Eukaryota</taxon>
        <taxon>Fungi</taxon>
        <taxon>Dikarya</taxon>
        <taxon>Ascomycota</taxon>
        <taxon>Pezizomycotina</taxon>
        <taxon>Dothideomycetes</taxon>
        <taxon>Dothideomycetidae</taxon>
        <taxon>Myriangiales</taxon>
        <taxon>Elsinoaceae</taxon>
        <taxon>Sphaceloma</taxon>
    </lineage>
</organism>
<dbReference type="Pfam" id="PF13621">
    <property type="entry name" value="Cupin_8"/>
    <property type="match status" value="1"/>
</dbReference>
<dbReference type="InParanoid" id="A0A2K1QXM6"/>
<feature type="domain" description="JmjC" evidence="1">
    <location>
        <begin position="150"/>
        <end position="334"/>
    </location>
</feature>
<sequence length="401" mass="43511">MCFAQPMLRTGARPPSFSCIPAALSLCYMRGLATGFRSAARLYKQAHFVVASSRSQKAFLHAVRRLPDGEVSTFRALAFGPQVPAVLPSGKFDSIPAISRWFTRAADGFQRTVLNTDYLDQFSTAIVPLELTAEGKFARIDQPLSLLLESSKGLQNTHVYLAQASLSELPQKLQQDVPTPDLVLTAGKGDIYDTSLWIGLAPTYTPLHRDPNPNLFVQLAGKKIVRLFNPGIGRLVFAHVQAKIGGHASATMRGEEMMQGTERVALEEAVWGDAQSRPWMNDAMECEVAAGDGLFIPKGWWHSIKGVGDCMTGSVSTIPNTFTSYAKQRRSTGGLDDFISSYLAMLAWTLPKYVLRLTSSPVLDFVRIVWPGFDSAQTTKVVSFKNLCGGGGGGGGGDARC</sequence>
<evidence type="ECO:0000259" key="1">
    <source>
        <dbReference type="PROSITE" id="PS51184"/>
    </source>
</evidence>
<dbReference type="OrthoDB" id="263283at2759"/>
<dbReference type="Gene3D" id="2.60.120.650">
    <property type="entry name" value="Cupin"/>
    <property type="match status" value="1"/>
</dbReference>
<comment type="caution">
    <text evidence="2">The sequence shown here is derived from an EMBL/GenBank/DDBJ whole genome shotgun (WGS) entry which is preliminary data.</text>
</comment>
<dbReference type="PANTHER" id="PTHR12461:SF105">
    <property type="entry name" value="HYPOXIA-INDUCIBLE FACTOR 1-ALPHA INHIBITOR"/>
    <property type="match status" value="1"/>
</dbReference>
<dbReference type="InterPro" id="IPR041667">
    <property type="entry name" value="Cupin_8"/>
</dbReference>
<dbReference type="AlphaFoldDB" id="A0A2K1QXM6"/>
<protein>
    <recommendedName>
        <fullName evidence="1">JmjC domain-containing protein</fullName>
    </recommendedName>
</protein>
<dbReference type="STRING" id="2082308.A0A2K1QXM6"/>
<evidence type="ECO:0000313" key="2">
    <source>
        <dbReference type="EMBL" id="PNS19806.1"/>
    </source>
</evidence>
<dbReference type="InterPro" id="IPR003347">
    <property type="entry name" value="JmjC_dom"/>
</dbReference>